<dbReference type="OrthoDB" id="7417053at2759"/>
<dbReference type="Proteomes" id="UP000887013">
    <property type="component" value="Unassembled WGS sequence"/>
</dbReference>
<evidence type="ECO:0000313" key="2">
    <source>
        <dbReference type="Proteomes" id="UP000887013"/>
    </source>
</evidence>
<accession>A0A8X6N227</accession>
<gene>
    <name evidence="1" type="ORF">NPIL_651771</name>
</gene>
<protein>
    <submittedName>
        <fullName evidence="1">Uncharacterized protein</fullName>
    </submittedName>
</protein>
<dbReference type="EMBL" id="BMAW01099423">
    <property type="protein sequence ID" value="GFS89928.1"/>
    <property type="molecule type" value="Genomic_DNA"/>
</dbReference>
<reference evidence="1" key="1">
    <citation type="submission" date="2020-08" db="EMBL/GenBank/DDBJ databases">
        <title>Multicomponent nature underlies the extraordinary mechanical properties of spider dragline silk.</title>
        <authorList>
            <person name="Kono N."/>
            <person name="Nakamura H."/>
            <person name="Mori M."/>
            <person name="Yoshida Y."/>
            <person name="Ohtoshi R."/>
            <person name="Malay A.D."/>
            <person name="Moran D.A.P."/>
            <person name="Tomita M."/>
            <person name="Numata K."/>
            <person name="Arakawa K."/>
        </authorList>
    </citation>
    <scope>NUCLEOTIDE SEQUENCE</scope>
</reference>
<evidence type="ECO:0000313" key="1">
    <source>
        <dbReference type="EMBL" id="GFS89928.1"/>
    </source>
</evidence>
<dbReference type="AlphaFoldDB" id="A0A8X6N227"/>
<proteinExistence type="predicted"/>
<keyword evidence="2" id="KW-1185">Reference proteome</keyword>
<name>A0A8X6N227_NEPPI</name>
<sequence length="139" mass="15400">MPMQIKDELDSVYGDSASSFTTVKIFDTVASSVAKEVLGHKSRLIIRGRKTGCKYLVDSGVDVLIIPVSKDVPVNTWSRYPGIKSTIQLMKENHVWTDAKKKNKLENGPKHALDAKSAQLPVIQSLNLENTKHQKKGLV</sequence>
<organism evidence="1 2">
    <name type="scientific">Nephila pilipes</name>
    <name type="common">Giant wood spider</name>
    <name type="synonym">Nephila maculata</name>
    <dbReference type="NCBI Taxonomy" id="299642"/>
    <lineage>
        <taxon>Eukaryota</taxon>
        <taxon>Metazoa</taxon>
        <taxon>Ecdysozoa</taxon>
        <taxon>Arthropoda</taxon>
        <taxon>Chelicerata</taxon>
        <taxon>Arachnida</taxon>
        <taxon>Araneae</taxon>
        <taxon>Araneomorphae</taxon>
        <taxon>Entelegynae</taxon>
        <taxon>Araneoidea</taxon>
        <taxon>Nephilidae</taxon>
        <taxon>Nephila</taxon>
    </lineage>
</organism>
<comment type="caution">
    <text evidence="1">The sequence shown here is derived from an EMBL/GenBank/DDBJ whole genome shotgun (WGS) entry which is preliminary data.</text>
</comment>